<evidence type="ECO:0000313" key="9">
    <source>
        <dbReference type="EMBL" id="MFC5584654.1"/>
    </source>
</evidence>
<keyword evidence="3" id="KW-1003">Cell membrane</keyword>
<keyword evidence="6 7" id="KW-0472">Membrane</keyword>
<feature type="transmembrane region" description="Helical" evidence="7">
    <location>
        <begin position="86"/>
        <end position="110"/>
    </location>
</feature>
<name>A0ABW0T7S8_9HYPH</name>
<keyword evidence="7" id="KW-0997">Cell inner membrane</keyword>
<gene>
    <name evidence="9" type="ORF">ACFPOD_06005</name>
</gene>
<reference evidence="10" key="1">
    <citation type="journal article" date="2019" name="Int. J. Syst. Evol. Microbiol.">
        <title>The Global Catalogue of Microorganisms (GCM) 10K type strain sequencing project: providing services to taxonomists for standard genome sequencing and annotation.</title>
        <authorList>
            <consortium name="The Broad Institute Genomics Platform"/>
            <consortium name="The Broad Institute Genome Sequencing Center for Infectious Disease"/>
            <person name="Wu L."/>
            <person name="Ma J."/>
        </authorList>
    </citation>
    <scope>NUCLEOTIDE SEQUENCE [LARGE SCALE GENOMIC DNA]</scope>
    <source>
        <strain evidence="10">JCM 3366</strain>
    </source>
</reference>
<evidence type="ECO:0000256" key="7">
    <source>
        <dbReference type="RuleBase" id="RU369079"/>
    </source>
</evidence>
<keyword evidence="4 7" id="KW-0812">Transmembrane</keyword>
<dbReference type="InterPro" id="IPR055348">
    <property type="entry name" value="DctQ"/>
</dbReference>
<evidence type="ECO:0000256" key="2">
    <source>
        <dbReference type="ARBA" id="ARBA00022448"/>
    </source>
</evidence>
<protein>
    <recommendedName>
        <fullName evidence="7">TRAP transporter small permease protein</fullName>
    </recommendedName>
</protein>
<feature type="domain" description="Tripartite ATP-independent periplasmic transporters DctQ component" evidence="8">
    <location>
        <begin position="24"/>
        <end position="155"/>
    </location>
</feature>
<sequence>MFRHQLKGAQALHNISAAWTLFLAFLLVADVLGRAIFSQPVPGTKELIQNSIVMIAFLQLPLAIYSDNMLRTSLLLDAVPVGAQRILRTLASLVACGLFLGILWGTWPSFIDAYHIGEYEGEGALRVPTWPVRGVIGVMSAVAIVAYAQMIVLDWLDRGLSDDDVSAADHHAS</sequence>
<feature type="transmembrane region" description="Helical" evidence="7">
    <location>
        <begin position="12"/>
        <end position="35"/>
    </location>
</feature>
<evidence type="ECO:0000256" key="1">
    <source>
        <dbReference type="ARBA" id="ARBA00004651"/>
    </source>
</evidence>
<comment type="subcellular location">
    <subcellularLocation>
        <location evidence="7">Cell inner membrane</location>
        <topology evidence="7">Multi-pass membrane protein</topology>
    </subcellularLocation>
    <subcellularLocation>
        <location evidence="1">Cell membrane</location>
        <topology evidence="1">Multi-pass membrane protein</topology>
    </subcellularLocation>
</comment>
<dbReference type="Proteomes" id="UP001596107">
    <property type="component" value="Unassembled WGS sequence"/>
</dbReference>
<accession>A0ABW0T7S8</accession>
<keyword evidence="2 7" id="KW-0813">Transport</keyword>
<feature type="transmembrane region" description="Helical" evidence="7">
    <location>
        <begin position="130"/>
        <end position="148"/>
    </location>
</feature>
<evidence type="ECO:0000256" key="4">
    <source>
        <dbReference type="ARBA" id="ARBA00022692"/>
    </source>
</evidence>
<organism evidence="9 10">
    <name type="scientific">Nitratireductor kimnyeongensis</name>
    <dbReference type="NCBI Taxonomy" id="430679"/>
    <lineage>
        <taxon>Bacteria</taxon>
        <taxon>Pseudomonadati</taxon>
        <taxon>Pseudomonadota</taxon>
        <taxon>Alphaproteobacteria</taxon>
        <taxon>Hyphomicrobiales</taxon>
        <taxon>Phyllobacteriaceae</taxon>
        <taxon>Nitratireductor</taxon>
    </lineage>
</organism>
<comment type="subunit">
    <text evidence="7">The complex comprises the extracytoplasmic solute receptor protein and the two transmembrane proteins.</text>
</comment>
<dbReference type="EMBL" id="JBHSNB010000001">
    <property type="protein sequence ID" value="MFC5584654.1"/>
    <property type="molecule type" value="Genomic_DNA"/>
</dbReference>
<dbReference type="RefSeq" id="WP_223019569.1">
    <property type="nucleotide sequence ID" value="NZ_CP078143.1"/>
</dbReference>
<evidence type="ECO:0000256" key="5">
    <source>
        <dbReference type="ARBA" id="ARBA00022989"/>
    </source>
</evidence>
<comment type="caution">
    <text evidence="9">The sequence shown here is derived from an EMBL/GenBank/DDBJ whole genome shotgun (WGS) entry which is preliminary data.</text>
</comment>
<evidence type="ECO:0000259" key="8">
    <source>
        <dbReference type="Pfam" id="PF04290"/>
    </source>
</evidence>
<feature type="transmembrane region" description="Helical" evidence="7">
    <location>
        <begin position="47"/>
        <end position="65"/>
    </location>
</feature>
<comment type="similarity">
    <text evidence="7">Belongs to the TRAP transporter small permease family.</text>
</comment>
<dbReference type="Pfam" id="PF04290">
    <property type="entry name" value="DctQ"/>
    <property type="match status" value="1"/>
</dbReference>
<evidence type="ECO:0000256" key="6">
    <source>
        <dbReference type="ARBA" id="ARBA00023136"/>
    </source>
</evidence>
<keyword evidence="10" id="KW-1185">Reference proteome</keyword>
<evidence type="ECO:0000256" key="3">
    <source>
        <dbReference type="ARBA" id="ARBA00022475"/>
    </source>
</evidence>
<keyword evidence="5 7" id="KW-1133">Transmembrane helix</keyword>
<proteinExistence type="inferred from homology"/>
<evidence type="ECO:0000313" key="10">
    <source>
        <dbReference type="Proteomes" id="UP001596107"/>
    </source>
</evidence>
<comment type="function">
    <text evidence="7">Part of the tripartite ATP-independent periplasmic (TRAP) transport system.</text>
</comment>